<dbReference type="RefSeq" id="WP_194563725.1">
    <property type="nucleotide sequence ID" value="NZ_JADKPV010000010.1"/>
</dbReference>
<organism evidence="2 3">
    <name type="scientific">Savagea serpentis</name>
    <dbReference type="NCBI Taxonomy" id="2785297"/>
    <lineage>
        <taxon>Bacteria</taxon>
        <taxon>Bacillati</taxon>
        <taxon>Bacillota</taxon>
        <taxon>Bacilli</taxon>
        <taxon>Bacillales</taxon>
        <taxon>Caryophanaceae</taxon>
        <taxon>Savagea</taxon>
    </lineage>
</organism>
<proteinExistence type="predicted"/>
<reference evidence="2" key="1">
    <citation type="submission" date="2020-11" db="EMBL/GenBank/DDBJ databases">
        <title>Multidrug resistant novel bacterium Savagea serpentis sp. nov., isolated from the scats of a vine snake (Ahaetulla nasuta).</title>
        <authorList>
            <person name="Venkata Ramana V."/>
            <person name="Vikas Patil S."/>
            <person name="Yogita Lugani V."/>
        </authorList>
    </citation>
    <scope>NUCLEOTIDE SEQUENCE</scope>
    <source>
        <strain evidence="2">SN6</strain>
    </source>
</reference>
<dbReference type="AlphaFoldDB" id="A0A8J7GN98"/>
<keyword evidence="1" id="KW-0175">Coiled coil</keyword>
<evidence type="ECO:0000313" key="3">
    <source>
        <dbReference type="Proteomes" id="UP000622653"/>
    </source>
</evidence>
<name>A0A8J7GN98_9BACL</name>
<accession>A0A8J7GN98</accession>
<protein>
    <submittedName>
        <fullName evidence="2">Uncharacterized protein</fullName>
    </submittedName>
</protein>
<comment type="caution">
    <text evidence="2">The sequence shown here is derived from an EMBL/GenBank/DDBJ whole genome shotgun (WGS) entry which is preliminary data.</text>
</comment>
<dbReference type="Proteomes" id="UP000622653">
    <property type="component" value="Unassembled WGS sequence"/>
</dbReference>
<gene>
    <name evidence="2" type="ORF">IRY55_12790</name>
</gene>
<evidence type="ECO:0000313" key="2">
    <source>
        <dbReference type="EMBL" id="MBF4502238.1"/>
    </source>
</evidence>
<feature type="coiled-coil region" evidence="1">
    <location>
        <begin position="7"/>
        <end position="41"/>
    </location>
</feature>
<keyword evidence="3" id="KW-1185">Reference proteome</keyword>
<sequence length="59" mass="7266">MKQEIEAHQLLVQIHEKRQMLRQLEGQLQRIQANCDHDYEEKRTHRVCQNCGYVKNFHY</sequence>
<dbReference type="EMBL" id="JADKPV010000010">
    <property type="protein sequence ID" value="MBF4502238.1"/>
    <property type="molecule type" value="Genomic_DNA"/>
</dbReference>
<evidence type="ECO:0000256" key="1">
    <source>
        <dbReference type="SAM" id="Coils"/>
    </source>
</evidence>